<dbReference type="InterPro" id="IPR036047">
    <property type="entry name" value="F-box-like_dom_sf"/>
</dbReference>
<feature type="non-terminal residue" evidence="2">
    <location>
        <position position="112"/>
    </location>
</feature>
<dbReference type="EMBL" id="JANVFS010000055">
    <property type="protein sequence ID" value="KAJ4464908.1"/>
    <property type="molecule type" value="Genomic_DNA"/>
</dbReference>
<evidence type="ECO:0000313" key="5">
    <source>
        <dbReference type="Proteomes" id="UP001150238"/>
    </source>
</evidence>
<proteinExistence type="predicted"/>
<dbReference type="EMBL" id="JANVFS010000055">
    <property type="protein sequence ID" value="KAJ4464918.1"/>
    <property type="molecule type" value="Genomic_DNA"/>
</dbReference>
<dbReference type="PROSITE" id="PS50181">
    <property type="entry name" value="FBOX"/>
    <property type="match status" value="1"/>
</dbReference>
<gene>
    <name evidence="3" type="ORF">C8J55DRAFT_441734</name>
    <name evidence="4" type="ORF">C8J55DRAFT_441753</name>
    <name evidence="2" type="ORF">C8J55DRAFT_441754</name>
</gene>
<accession>A0A9W9DE40</accession>
<dbReference type="AlphaFoldDB" id="A0A9W9DE40"/>
<feature type="domain" description="F-box" evidence="1">
    <location>
        <begin position="1"/>
        <end position="38"/>
    </location>
</feature>
<reference evidence="2" key="1">
    <citation type="submission" date="2022-08" db="EMBL/GenBank/DDBJ databases">
        <authorList>
            <consortium name="DOE Joint Genome Institute"/>
            <person name="Min B."/>
            <person name="Riley R."/>
            <person name="Sierra-Patev S."/>
            <person name="Naranjo-Ortiz M."/>
            <person name="Looney B."/>
            <person name="Konkel Z."/>
            <person name="Slot J.C."/>
            <person name="Sakamoto Y."/>
            <person name="Steenwyk J.L."/>
            <person name="Rokas A."/>
            <person name="Carro J."/>
            <person name="Camarero S."/>
            <person name="Ferreira P."/>
            <person name="Molpeceres G."/>
            <person name="Ruiz-Duenas F.J."/>
            <person name="Serrano A."/>
            <person name="Henrissat B."/>
            <person name="Drula E."/>
            <person name="Hughes K.W."/>
            <person name="Mata J.L."/>
            <person name="Ishikawa N.K."/>
            <person name="Vargas-Isla R."/>
            <person name="Ushijima S."/>
            <person name="Smith C.A."/>
            <person name="Ahrendt S."/>
            <person name="Andreopoulos W."/>
            <person name="He G."/>
            <person name="Labutti K."/>
            <person name="Lipzen A."/>
            <person name="Ng V."/>
            <person name="Sandor L."/>
            <person name="Barry K."/>
            <person name="Martinez A.T."/>
            <person name="Xiao Y."/>
            <person name="Gibbons J.G."/>
            <person name="Terashima K."/>
            <person name="Hibbett D.S."/>
            <person name="Grigoriev I.V."/>
        </authorList>
    </citation>
    <scope>NUCLEOTIDE SEQUENCE</scope>
    <source>
        <strain evidence="2">Sp2 HRB7682 ss15</strain>
    </source>
</reference>
<evidence type="ECO:0000313" key="3">
    <source>
        <dbReference type="EMBL" id="KAJ4464913.1"/>
    </source>
</evidence>
<evidence type="ECO:0000313" key="4">
    <source>
        <dbReference type="EMBL" id="KAJ4464918.1"/>
    </source>
</evidence>
<organism evidence="2 5">
    <name type="scientific">Lentinula lateritia</name>
    <dbReference type="NCBI Taxonomy" id="40482"/>
    <lineage>
        <taxon>Eukaryota</taxon>
        <taxon>Fungi</taxon>
        <taxon>Dikarya</taxon>
        <taxon>Basidiomycota</taxon>
        <taxon>Agaricomycotina</taxon>
        <taxon>Agaricomycetes</taxon>
        <taxon>Agaricomycetidae</taxon>
        <taxon>Agaricales</taxon>
        <taxon>Marasmiineae</taxon>
        <taxon>Omphalotaceae</taxon>
        <taxon>Lentinula</taxon>
    </lineage>
</organism>
<protein>
    <recommendedName>
        <fullName evidence="1">F-box domain-containing protein</fullName>
    </recommendedName>
</protein>
<reference evidence="2" key="2">
    <citation type="journal article" date="2023" name="Proc. Natl. Acad. Sci. U.S.A.">
        <title>A global phylogenomic analysis of the shiitake genus Lentinula.</title>
        <authorList>
            <person name="Sierra-Patev S."/>
            <person name="Min B."/>
            <person name="Naranjo-Ortiz M."/>
            <person name="Looney B."/>
            <person name="Konkel Z."/>
            <person name="Slot J.C."/>
            <person name="Sakamoto Y."/>
            <person name="Steenwyk J.L."/>
            <person name="Rokas A."/>
            <person name="Carro J."/>
            <person name="Camarero S."/>
            <person name="Ferreira P."/>
            <person name="Molpeceres G."/>
            <person name="Ruiz-Duenas F.J."/>
            <person name="Serrano A."/>
            <person name="Henrissat B."/>
            <person name="Drula E."/>
            <person name="Hughes K.W."/>
            <person name="Mata J.L."/>
            <person name="Ishikawa N.K."/>
            <person name="Vargas-Isla R."/>
            <person name="Ushijima S."/>
            <person name="Smith C.A."/>
            <person name="Donoghue J."/>
            <person name="Ahrendt S."/>
            <person name="Andreopoulos W."/>
            <person name="He G."/>
            <person name="LaButti K."/>
            <person name="Lipzen A."/>
            <person name="Ng V."/>
            <person name="Riley R."/>
            <person name="Sandor L."/>
            <person name="Barry K."/>
            <person name="Martinez A.T."/>
            <person name="Xiao Y."/>
            <person name="Gibbons J.G."/>
            <person name="Terashima K."/>
            <person name="Grigoriev I.V."/>
            <person name="Hibbett D."/>
        </authorList>
    </citation>
    <scope>NUCLEOTIDE SEQUENCE</scope>
    <source>
        <strain evidence="2">Sp2 HRB7682 ss15</strain>
    </source>
</reference>
<dbReference type="EMBL" id="JANVFS010000055">
    <property type="protein sequence ID" value="KAJ4464913.1"/>
    <property type="molecule type" value="Genomic_DNA"/>
</dbReference>
<name>A0A9W9DE40_9AGAR</name>
<dbReference type="SUPFAM" id="SSF81383">
    <property type="entry name" value="F-box domain"/>
    <property type="match status" value="1"/>
</dbReference>
<dbReference type="InterPro" id="IPR001810">
    <property type="entry name" value="F-box_dom"/>
</dbReference>
<dbReference type="CDD" id="cd09917">
    <property type="entry name" value="F-box_SF"/>
    <property type="match status" value="1"/>
</dbReference>
<evidence type="ECO:0000259" key="1">
    <source>
        <dbReference type="PROSITE" id="PS50181"/>
    </source>
</evidence>
<dbReference type="Pfam" id="PF12937">
    <property type="entry name" value="F-box-like"/>
    <property type="match status" value="1"/>
</dbReference>
<comment type="caution">
    <text evidence="2">The sequence shown here is derived from an EMBL/GenBank/DDBJ whole genome shotgun (WGS) entry which is preliminary data.</text>
</comment>
<evidence type="ECO:0000313" key="2">
    <source>
        <dbReference type="EMBL" id="KAJ4464908.1"/>
    </source>
</evidence>
<dbReference type="Gene3D" id="1.20.1280.50">
    <property type="match status" value="1"/>
</dbReference>
<dbReference type="Proteomes" id="UP001150238">
    <property type="component" value="Unassembled WGS sequence"/>
</dbReference>
<sequence length="112" mass="13159">LQIFSYCGPEDLLHLSRTCKELRSILLSKSSERLWRTTRESADPGLPPLPQDLNEPQFARLLFDKYCHVCNETWRCNTVLWKFRLRCCQTCARRYACNFIVNSSHLLKVTHA</sequence>